<accession>A0A4R6VN47</accession>
<name>A0A4R6VN47_9HYPH</name>
<gene>
    <name evidence="1" type="ORF">ATL17_1607</name>
</gene>
<evidence type="ECO:0000313" key="2">
    <source>
        <dbReference type="Proteomes" id="UP000295391"/>
    </source>
</evidence>
<sequence length="72" mass="8414">MSKPKIIRKHLFAMTQQEFADALQRTQPSVCEWEQRGEFPRGVLPSLRELGKEKFGRKWQDAWLFEPPKGAA</sequence>
<comment type="caution">
    <text evidence="1">The sequence shown here is derived from an EMBL/GenBank/DDBJ whole genome shotgun (WGS) entry which is preliminary data.</text>
</comment>
<protein>
    <recommendedName>
        <fullName evidence="3">Helix-turn-helix protein</fullName>
    </recommendedName>
</protein>
<reference evidence="1 2" key="1">
    <citation type="submission" date="2019-03" db="EMBL/GenBank/DDBJ databases">
        <title>Genomic Encyclopedia of Type Strains, Phase III (KMG-III): the genomes of soil and plant-associated and newly described type strains.</title>
        <authorList>
            <person name="Whitman W."/>
        </authorList>
    </citation>
    <scope>NUCLEOTIDE SEQUENCE [LARGE SCALE GENOMIC DNA]</scope>
    <source>
        <strain evidence="1 2">CGMCC 1.7002</strain>
    </source>
</reference>
<proteinExistence type="predicted"/>
<dbReference type="AlphaFoldDB" id="A0A4R6VN47"/>
<evidence type="ECO:0000313" key="1">
    <source>
        <dbReference type="EMBL" id="TDQ63600.1"/>
    </source>
</evidence>
<dbReference type="EMBL" id="SNYR01000002">
    <property type="protein sequence ID" value="TDQ63600.1"/>
    <property type="molecule type" value="Genomic_DNA"/>
</dbReference>
<keyword evidence="2" id="KW-1185">Reference proteome</keyword>
<organism evidence="1 2">
    <name type="scientific">Maritalea mobilis</name>
    <dbReference type="NCBI Taxonomy" id="483324"/>
    <lineage>
        <taxon>Bacteria</taxon>
        <taxon>Pseudomonadati</taxon>
        <taxon>Pseudomonadota</taxon>
        <taxon>Alphaproteobacteria</taxon>
        <taxon>Hyphomicrobiales</taxon>
        <taxon>Devosiaceae</taxon>
        <taxon>Maritalea</taxon>
    </lineage>
</organism>
<dbReference type="Proteomes" id="UP000295391">
    <property type="component" value="Unassembled WGS sequence"/>
</dbReference>
<evidence type="ECO:0008006" key="3">
    <source>
        <dbReference type="Google" id="ProtNLM"/>
    </source>
</evidence>